<keyword evidence="3" id="KW-1185">Reference proteome</keyword>
<name>A0ABR1RG10_9PEZI</name>
<organism evidence="2 3">
    <name type="scientific">Apiospora marii</name>
    <dbReference type="NCBI Taxonomy" id="335849"/>
    <lineage>
        <taxon>Eukaryota</taxon>
        <taxon>Fungi</taxon>
        <taxon>Dikarya</taxon>
        <taxon>Ascomycota</taxon>
        <taxon>Pezizomycotina</taxon>
        <taxon>Sordariomycetes</taxon>
        <taxon>Xylariomycetidae</taxon>
        <taxon>Amphisphaeriales</taxon>
        <taxon>Apiosporaceae</taxon>
        <taxon>Apiospora</taxon>
    </lineage>
</organism>
<feature type="domain" description="Carrier" evidence="1">
    <location>
        <begin position="126"/>
        <end position="208"/>
    </location>
</feature>
<proteinExistence type="predicted"/>
<protein>
    <recommendedName>
        <fullName evidence="1">Carrier domain-containing protein</fullName>
    </recommendedName>
</protein>
<dbReference type="InterPro" id="IPR036736">
    <property type="entry name" value="ACP-like_sf"/>
</dbReference>
<dbReference type="Proteomes" id="UP001396898">
    <property type="component" value="Unassembled WGS sequence"/>
</dbReference>
<dbReference type="Pfam" id="PF23562">
    <property type="entry name" value="AMP-binding_C_3"/>
    <property type="match status" value="1"/>
</dbReference>
<reference evidence="2 3" key="1">
    <citation type="submission" date="2023-01" db="EMBL/GenBank/DDBJ databases">
        <title>Analysis of 21 Apiospora genomes using comparative genomics revels a genus with tremendous synthesis potential of carbohydrate active enzymes and secondary metabolites.</title>
        <authorList>
            <person name="Sorensen T."/>
        </authorList>
    </citation>
    <scope>NUCLEOTIDE SEQUENCE [LARGE SCALE GENOMIC DNA]</scope>
    <source>
        <strain evidence="2 3">CBS 20057</strain>
    </source>
</reference>
<dbReference type="PROSITE" id="PS50075">
    <property type="entry name" value="CARRIER"/>
    <property type="match status" value="1"/>
</dbReference>
<dbReference type="Pfam" id="PF00550">
    <property type="entry name" value="PP-binding"/>
    <property type="match status" value="1"/>
</dbReference>
<accession>A0ABR1RG10</accession>
<evidence type="ECO:0000313" key="2">
    <source>
        <dbReference type="EMBL" id="KAK8008821.1"/>
    </source>
</evidence>
<evidence type="ECO:0000259" key="1">
    <source>
        <dbReference type="PROSITE" id="PS50075"/>
    </source>
</evidence>
<gene>
    <name evidence="2" type="ORF">PG991_011372</name>
</gene>
<dbReference type="EMBL" id="JAQQWI010000016">
    <property type="protein sequence ID" value="KAK8008821.1"/>
    <property type="molecule type" value="Genomic_DNA"/>
</dbReference>
<sequence>MKGFVILTDPAKPLPHASKGTVQRHAVFKLYEAEFKALYERMSRFDPAKSWGTKGGEPQASDEMNRMIEAIVERKVSAALDRFAAALQAAADQLRSTTVSSALDTTTQQVQQLNGSINGANGNVNSAATRRLRRIIYDTLAENLDIANLEDDNNLFEFGLDSLQAVSLLTVINAFIIKSEQRADLIEREAIYSNPTVTQLIALFNLNRRLNRNPPLVMSLPGTPEAVVQGASVRRVVDPRYD</sequence>
<comment type="caution">
    <text evidence="2">The sequence shown here is derived from an EMBL/GenBank/DDBJ whole genome shotgun (WGS) entry which is preliminary data.</text>
</comment>
<dbReference type="Gene3D" id="1.10.1200.10">
    <property type="entry name" value="ACP-like"/>
    <property type="match status" value="1"/>
</dbReference>
<dbReference type="SUPFAM" id="SSF47336">
    <property type="entry name" value="ACP-like"/>
    <property type="match status" value="1"/>
</dbReference>
<evidence type="ECO:0000313" key="3">
    <source>
        <dbReference type="Proteomes" id="UP001396898"/>
    </source>
</evidence>
<dbReference type="InterPro" id="IPR009081">
    <property type="entry name" value="PP-bd_ACP"/>
</dbReference>